<feature type="region of interest" description="Disordered" evidence="8">
    <location>
        <begin position="286"/>
        <end position="318"/>
    </location>
</feature>
<dbReference type="Pfam" id="PF00892">
    <property type="entry name" value="EamA"/>
    <property type="match status" value="1"/>
</dbReference>
<evidence type="ECO:0000256" key="7">
    <source>
        <dbReference type="ARBA" id="ARBA00023136"/>
    </source>
</evidence>
<accession>A0A7I7WI76</accession>
<reference evidence="11 12" key="1">
    <citation type="journal article" date="2019" name="Emerg. Microbes Infect.">
        <title>Comprehensive subspecies identification of 175 nontuberculous mycobacteria species based on 7547 genomic profiles.</title>
        <authorList>
            <person name="Matsumoto Y."/>
            <person name="Kinjo T."/>
            <person name="Motooka D."/>
            <person name="Nabeya D."/>
            <person name="Jung N."/>
            <person name="Uechi K."/>
            <person name="Horii T."/>
            <person name="Iida T."/>
            <person name="Fujita J."/>
            <person name="Nakamura S."/>
        </authorList>
    </citation>
    <scope>NUCLEOTIDE SEQUENCE [LARGE SCALE GENOMIC DNA]</scope>
    <source>
        <strain evidence="11 12">JCM 12688</strain>
    </source>
</reference>
<evidence type="ECO:0000256" key="3">
    <source>
        <dbReference type="ARBA" id="ARBA00022448"/>
    </source>
</evidence>
<feature type="transmembrane region" description="Helical" evidence="9">
    <location>
        <begin position="122"/>
        <end position="139"/>
    </location>
</feature>
<dbReference type="RefSeq" id="WP_163685603.1">
    <property type="nucleotide sequence ID" value="NZ_AP022608.1"/>
</dbReference>
<protein>
    <submittedName>
        <fullName evidence="11">Protein RarD</fullName>
    </submittedName>
</protein>
<evidence type="ECO:0000313" key="11">
    <source>
        <dbReference type="EMBL" id="BBZ16810.1"/>
    </source>
</evidence>
<feature type="transmembrane region" description="Helical" evidence="9">
    <location>
        <begin position="203"/>
        <end position="224"/>
    </location>
</feature>
<keyword evidence="7 9" id="KW-0472">Membrane</keyword>
<keyword evidence="5 9" id="KW-0812">Transmembrane</keyword>
<dbReference type="GO" id="GO:0005886">
    <property type="term" value="C:plasma membrane"/>
    <property type="evidence" value="ECO:0007669"/>
    <property type="project" value="UniProtKB-SubCell"/>
</dbReference>
<feature type="transmembrane region" description="Helical" evidence="9">
    <location>
        <begin position="264"/>
        <end position="283"/>
    </location>
</feature>
<dbReference type="PANTHER" id="PTHR22911">
    <property type="entry name" value="ACYL-MALONYL CONDENSING ENZYME-RELATED"/>
    <property type="match status" value="1"/>
</dbReference>
<proteinExistence type="inferred from homology"/>
<evidence type="ECO:0000256" key="1">
    <source>
        <dbReference type="ARBA" id="ARBA00004651"/>
    </source>
</evidence>
<evidence type="ECO:0000256" key="4">
    <source>
        <dbReference type="ARBA" id="ARBA00022475"/>
    </source>
</evidence>
<sequence length="318" mass="33892">MRTTGLLYGIGAYAMWGVFPAFFPLLKPASALEVLSHRVVWTCVLMVFVIAAARRLRDLRAITARVWLLLICASALISINWGIYIYAVNNGHVVDAALGYFINPLVTVALGLFIFREKLNRAQLGALAIAVVAVVVLTVEVGAPPVIGLGLALSFGLYGAVKKVVPTDPRVSVGIEAAVAAPFALAYITVLEGTGAGTFTDFGAGHIALLVLSGAVTALPLLLFAAAAHRLPLVTMGLLFYLTPAMQLTWGIFVGHEPMPPARWLGFALIWLALLVFSADALCRARTTSPKGPRSPEREPEHEPEHRETPDSSAPPAP</sequence>
<dbReference type="SUPFAM" id="SSF103481">
    <property type="entry name" value="Multidrug resistance efflux transporter EmrE"/>
    <property type="match status" value="2"/>
</dbReference>
<feature type="transmembrane region" description="Helical" evidence="9">
    <location>
        <begin position="93"/>
        <end position="115"/>
    </location>
</feature>
<feature type="compositionally biased region" description="Basic and acidic residues" evidence="8">
    <location>
        <begin position="294"/>
        <end position="310"/>
    </location>
</feature>
<comment type="subcellular location">
    <subcellularLocation>
        <location evidence="1">Cell membrane</location>
        <topology evidence="1">Multi-pass membrane protein</topology>
    </subcellularLocation>
</comment>
<dbReference type="KEGG" id="mgad:MGAD_11450"/>
<evidence type="ECO:0000256" key="8">
    <source>
        <dbReference type="SAM" id="MobiDB-lite"/>
    </source>
</evidence>
<dbReference type="InterPro" id="IPR000620">
    <property type="entry name" value="EamA_dom"/>
</dbReference>
<gene>
    <name evidence="11" type="primary">rarD</name>
    <name evidence="11" type="ORF">MGAD_11450</name>
</gene>
<dbReference type="NCBIfam" id="TIGR00688">
    <property type="entry name" value="rarD"/>
    <property type="match status" value="1"/>
</dbReference>
<dbReference type="Proteomes" id="UP000466187">
    <property type="component" value="Chromosome"/>
</dbReference>
<feature type="transmembrane region" description="Helical" evidence="9">
    <location>
        <begin position="231"/>
        <end position="252"/>
    </location>
</feature>
<evidence type="ECO:0000256" key="2">
    <source>
        <dbReference type="ARBA" id="ARBA00007362"/>
    </source>
</evidence>
<evidence type="ECO:0000256" key="5">
    <source>
        <dbReference type="ARBA" id="ARBA00022692"/>
    </source>
</evidence>
<keyword evidence="6 9" id="KW-1133">Transmembrane helix</keyword>
<dbReference type="AlphaFoldDB" id="A0A7I7WI76"/>
<evidence type="ECO:0000256" key="6">
    <source>
        <dbReference type="ARBA" id="ARBA00022989"/>
    </source>
</evidence>
<dbReference type="InterPro" id="IPR037185">
    <property type="entry name" value="EmrE-like"/>
</dbReference>
<evidence type="ECO:0000313" key="12">
    <source>
        <dbReference type="Proteomes" id="UP000466187"/>
    </source>
</evidence>
<feature type="transmembrane region" description="Helical" evidence="9">
    <location>
        <begin position="38"/>
        <end position="54"/>
    </location>
</feature>
<name>A0A7I7WI76_MYCGU</name>
<feature type="transmembrane region" description="Helical" evidence="9">
    <location>
        <begin position="66"/>
        <end position="87"/>
    </location>
</feature>
<keyword evidence="4" id="KW-1003">Cell membrane</keyword>
<feature type="transmembrane region" description="Helical" evidence="9">
    <location>
        <begin position="7"/>
        <end position="26"/>
    </location>
</feature>
<organism evidence="11 12">
    <name type="scientific">Mycolicibacterium gadium</name>
    <name type="common">Mycobacterium gadium</name>
    <dbReference type="NCBI Taxonomy" id="1794"/>
    <lineage>
        <taxon>Bacteria</taxon>
        <taxon>Bacillati</taxon>
        <taxon>Actinomycetota</taxon>
        <taxon>Actinomycetes</taxon>
        <taxon>Mycobacteriales</taxon>
        <taxon>Mycobacteriaceae</taxon>
        <taxon>Mycolicibacterium</taxon>
    </lineage>
</organism>
<evidence type="ECO:0000259" key="10">
    <source>
        <dbReference type="Pfam" id="PF00892"/>
    </source>
</evidence>
<dbReference type="PANTHER" id="PTHR22911:SF137">
    <property type="entry name" value="SOLUTE CARRIER FAMILY 35 MEMBER G2-RELATED"/>
    <property type="match status" value="1"/>
</dbReference>
<dbReference type="EMBL" id="AP022608">
    <property type="protein sequence ID" value="BBZ16810.1"/>
    <property type="molecule type" value="Genomic_DNA"/>
</dbReference>
<feature type="domain" description="EamA" evidence="10">
    <location>
        <begin position="4"/>
        <end position="138"/>
    </location>
</feature>
<evidence type="ECO:0000256" key="9">
    <source>
        <dbReference type="SAM" id="Phobius"/>
    </source>
</evidence>
<dbReference type="InterPro" id="IPR004626">
    <property type="entry name" value="RarD"/>
</dbReference>
<comment type="similarity">
    <text evidence="2">Belongs to the EamA transporter family.</text>
</comment>
<keyword evidence="3" id="KW-0813">Transport</keyword>